<keyword evidence="4" id="KW-1185">Reference proteome</keyword>
<keyword evidence="2" id="KW-0812">Transmembrane</keyword>
<evidence type="ECO:0000256" key="1">
    <source>
        <dbReference type="SAM" id="MobiDB-lite"/>
    </source>
</evidence>
<keyword evidence="2" id="KW-1133">Transmembrane helix</keyword>
<dbReference type="STRING" id="665004.AC529_08385"/>
<dbReference type="Proteomes" id="UP000074382">
    <property type="component" value="Unassembled WGS sequence"/>
</dbReference>
<feature type="transmembrane region" description="Helical" evidence="2">
    <location>
        <begin position="39"/>
        <end position="61"/>
    </location>
</feature>
<dbReference type="EMBL" id="LGEM01000036">
    <property type="protein sequence ID" value="KUP97165.1"/>
    <property type="molecule type" value="Genomic_DNA"/>
</dbReference>
<name>A0A147KIN9_THECS</name>
<sequence>MGTDPEPKSNKQGKGESGNDSADDKAPLRRNPTIVAAKWAAISAIVVAALTAIGAWGLPVVEAMVQRATQSADQEEPPPTGPETTEDTEPSGPPESDTPPDDPAGEEPVAASVPVGYDCSPVPDQEAVLATVVYTEDMGLNAFCGPANTYPRATPSNYPESETIAIVCQVRDGQAWRDTDDVPGRYTGEWTVWNKLSNGAWVHDLYVDTPKEEDQAPPEGIALCDGPS</sequence>
<reference evidence="4" key="1">
    <citation type="journal article" date="2017" name="Acta Aliment.">
        <title>Plant polysaccharide degrading enzyme system of Thermpbifida cellulosilytica TB100 revealed by de novo genome project data.</title>
        <authorList>
            <person name="Toth A."/>
            <person name="Baka E."/>
            <person name="Luzics S."/>
            <person name="Bata-Vidacs I."/>
            <person name="Nagy I."/>
            <person name="Balint B."/>
            <person name="Herceg R."/>
            <person name="Olasz F."/>
            <person name="Wilk T."/>
            <person name="Nagy T."/>
            <person name="Kriszt B."/>
            <person name="Nagy I."/>
            <person name="Kukolya J."/>
        </authorList>
    </citation>
    <scope>NUCLEOTIDE SEQUENCE [LARGE SCALE GENOMIC DNA]</scope>
    <source>
        <strain evidence="4">TB100</strain>
    </source>
</reference>
<dbReference type="OrthoDB" id="3544505at2"/>
<gene>
    <name evidence="3" type="ORF">AC529_08385</name>
</gene>
<feature type="region of interest" description="Disordered" evidence="1">
    <location>
        <begin position="1"/>
        <end position="29"/>
    </location>
</feature>
<proteinExistence type="predicted"/>
<organism evidence="3 4">
    <name type="scientific">Thermobifida cellulosilytica TB100</name>
    <dbReference type="NCBI Taxonomy" id="665004"/>
    <lineage>
        <taxon>Bacteria</taxon>
        <taxon>Bacillati</taxon>
        <taxon>Actinomycetota</taxon>
        <taxon>Actinomycetes</taxon>
        <taxon>Streptosporangiales</taxon>
        <taxon>Nocardiopsidaceae</taxon>
        <taxon>Thermobifida</taxon>
    </lineage>
</organism>
<dbReference type="AlphaFoldDB" id="A0A147KIN9"/>
<accession>A0A147KIN9</accession>
<comment type="caution">
    <text evidence="3">The sequence shown here is derived from an EMBL/GenBank/DDBJ whole genome shotgun (WGS) entry which is preliminary data.</text>
</comment>
<dbReference type="PATRIC" id="fig|665004.4.peg.2097"/>
<evidence type="ECO:0000256" key="2">
    <source>
        <dbReference type="SAM" id="Phobius"/>
    </source>
</evidence>
<feature type="region of interest" description="Disordered" evidence="1">
    <location>
        <begin position="67"/>
        <end position="117"/>
    </location>
</feature>
<dbReference type="RefSeq" id="WP_068755663.1">
    <property type="nucleotide sequence ID" value="NZ_KQ950181.1"/>
</dbReference>
<keyword evidence="2" id="KW-0472">Membrane</keyword>
<evidence type="ECO:0000313" key="4">
    <source>
        <dbReference type="Proteomes" id="UP000074382"/>
    </source>
</evidence>
<evidence type="ECO:0000313" key="3">
    <source>
        <dbReference type="EMBL" id="KUP97165.1"/>
    </source>
</evidence>
<protein>
    <submittedName>
        <fullName evidence="3">Uncharacterized protein</fullName>
    </submittedName>
</protein>